<comment type="caution">
    <text evidence="2">The sequence shown here is derived from an EMBL/GenBank/DDBJ whole genome shotgun (WGS) entry which is preliminary data.</text>
</comment>
<dbReference type="SUPFAM" id="SSF54001">
    <property type="entry name" value="Cysteine proteinases"/>
    <property type="match status" value="1"/>
</dbReference>
<accession>A0A9P1G6E2</accession>
<feature type="region of interest" description="Disordered" evidence="1">
    <location>
        <begin position="924"/>
        <end position="1022"/>
    </location>
</feature>
<dbReference type="EMBL" id="CAMXCT030003000">
    <property type="protein sequence ID" value="CAL4789075.1"/>
    <property type="molecule type" value="Genomic_DNA"/>
</dbReference>
<evidence type="ECO:0000313" key="4">
    <source>
        <dbReference type="Proteomes" id="UP001152797"/>
    </source>
</evidence>
<feature type="compositionally biased region" description="Basic and acidic residues" evidence="1">
    <location>
        <begin position="962"/>
        <end position="978"/>
    </location>
</feature>
<evidence type="ECO:0000313" key="3">
    <source>
        <dbReference type="EMBL" id="CAL4789075.1"/>
    </source>
</evidence>
<evidence type="ECO:0000313" key="2">
    <source>
        <dbReference type="EMBL" id="CAI4001763.1"/>
    </source>
</evidence>
<keyword evidence="4" id="KW-1185">Reference proteome</keyword>
<dbReference type="EMBL" id="CAMXCT020003000">
    <property type="protein sequence ID" value="CAL1155138.1"/>
    <property type="molecule type" value="Genomic_DNA"/>
</dbReference>
<reference evidence="3 4" key="2">
    <citation type="submission" date="2024-05" db="EMBL/GenBank/DDBJ databases">
        <authorList>
            <person name="Chen Y."/>
            <person name="Shah S."/>
            <person name="Dougan E. K."/>
            <person name="Thang M."/>
            <person name="Chan C."/>
        </authorList>
    </citation>
    <scope>NUCLEOTIDE SEQUENCE [LARGE SCALE GENOMIC DNA]</scope>
</reference>
<feature type="non-terminal residue" evidence="2">
    <location>
        <position position="1"/>
    </location>
</feature>
<feature type="compositionally biased region" description="Basic residues" evidence="1">
    <location>
        <begin position="466"/>
        <end position="479"/>
    </location>
</feature>
<feature type="region of interest" description="Disordered" evidence="1">
    <location>
        <begin position="1148"/>
        <end position="1192"/>
    </location>
</feature>
<dbReference type="Gene3D" id="3.90.70.80">
    <property type="match status" value="1"/>
</dbReference>
<protein>
    <submittedName>
        <fullName evidence="3">Ubiquitin thioesterase L96</fullName>
    </submittedName>
</protein>
<feature type="compositionally biased region" description="Basic and acidic residues" evidence="1">
    <location>
        <begin position="234"/>
        <end position="243"/>
    </location>
</feature>
<feature type="region of interest" description="Disordered" evidence="1">
    <location>
        <begin position="13"/>
        <end position="45"/>
    </location>
</feature>
<feature type="compositionally biased region" description="Basic and acidic residues" evidence="1">
    <location>
        <begin position="250"/>
        <end position="265"/>
    </location>
</feature>
<organism evidence="2">
    <name type="scientific">Cladocopium goreaui</name>
    <dbReference type="NCBI Taxonomy" id="2562237"/>
    <lineage>
        <taxon>Eukaryota</taxon>
        <taxon>Sar</taxon>
        <taxon>Alveolata</taxon>
        <taxon>Dinophyceae</taxon>
        <taxon>Suessiales</taxon>
        <taxon>Symbiodiniaceae</taxon>
        <taxon>Cladocopium</taxon>
    </lineage>
</organism>
<sequence length="1352" mass="146645">DLISKLHRLEQWQREVESQRGNQPAKGGYTRGDPKARARAAGPVGAQQGFPGIPQLAALWKLEEEAGPEFSGPAFGSVEEGPGPLPDLCEEQCIFVSLNHREALQRVHLAYSAGFWARVSLETFTDQVTPLSFPDTAAHFIVLRACGIGGYVRFASREHFNRLRDQIFAGGLVAFGFESFAECLRRDAPCSIAAWRWRAYCALWCSGCKVPKSTLIGLQDKKNQKKEQKKAKKENKTNKKEFTPDVQNAADRRQSKQESVTDHRIQNAADFKQSKQYTKREVKRMKINGSQPRQLPCWLALLCLMCLPAQAASSCTESPVACTRPSPLEGSPGASFGGGLAAANVTLCNGLCGSCSAVKFARCAPSNSTCAAPQCHCSELLPPSSEAIFASWLAPTESVLVGGTLNQYKKHPPRRKYAKRGEGNSHTLGEQTRDLIAALKQCLNNEPSLEHLWSALQATVAQTVPHRTKKSGPKKKKLKSVGSKPPADTGGTDEKVLWWTDETGHKRAYTINQRGWWTWVPDVPTSASHHHPASRADGHKGEPNQGRLGTWMSGLRSTDWATQPVPKLISFPKIRDSLKLGQKIDGNVVEIWSPDVLDELNTLWSCFGKTEGLTAILFGEARAQNPEATSARLSVTRGSFGPKLEEGSLLRIGPGQGPWLPGSKKVDISTIPTVQRETLRVAAPSFFRVPFIGDRREDSPTLIVQALANLAEAPLHDFLGGRWNAHETKDGKQLVAFLRLKSSTVAKLKPLSGQSGLFFTHINPKDKTEFHPFWIQRNSQENDETYFRRVAALQKERAQPMIFRFGSGANLGFCKKPSDVSPEKVRMHVAQGVPRAWGIGDLESFLQSQAWSEISDLVRKRNSWTFRAKAPKDNATTASWHYDIGSSDSTDWTITIQVAVRAPQAPQKNVSLRGPRREVTLKEFWPAAKVPDHEELPQAKSPTDSHTPAGVSPVATEGVRSSARDRTQRSRSPKRSDEVAPTIPETQEDESKEDENMGNTEASRPPKKQRLVEPSDPQEALSSFGWQQWDQHGNGKSDFDAWLHNAAKPTTWADGRTIQAASEKLGCPVVIWNKDGNTYTRYVIAPKFSRGFACGSTGCNPICLLLTSKHYTALVPPPTGSVPHSWLRETPDVVIDLSGGVGGVASGSAGLAPVGPSPPSVRAGGSPSQRTSSSAGTPSVHSLASPAPSMAQGSAGRVGGLLGFCAASSSRSPSVHSLVRSAASVRPGVSGAVPSVALPPVTPVPARSSCASVPTPSVRSVTPVRRLRSKTFCADAFESRSCPSSGHRCVSAAGPVSGPVTPSVHSVVNLACRRPARVSIRSSALSSARAPETWIGHARLVEECADKLNWVL</sequence>
<feature type="region of interest" description="Disordered" evidence="1">
    <location>
        <begin position="462"/>
        <end position="495"/>
    </location>
</feature>
<feature type="compositionally biased region" description="Polar residues" evidence="1">
    <location>
        <begin position="1166"/>
        <end position="1182"/>
    </location>
</feature>
<evidence type="ECO:0000256" key="1">
    <source>
        <dbReference type="SAM" id="MobiDB-lite"/>
    </source>
</evidence>
<dbReference type="CDD" id="cd22744">
    <property type="entry name" value="OTU"/>
    <property type="match status" value="1"/>
</dbReference>
<feature type="region of interest" description="Disordered" evidence="1">
    <location>
        <begin position="525"/>
        <end position="547"/>
    </location>
</feature>
<gene>
    <name evidence="2" type="ORF">C1SCF055_LOCUS27779</name>
</gene>
<proteinExistence type="predicted"/>
<name>A0A9P1G6E2_9DINO</name>
<dbReference type="InterPro" id="IPR038765">
    <property type="entry name" value="Papain-like_cys_pep_sf"/>
</dbReference>
<feature type="region of interest" description="Disordered" evidence="1">
    <location>
        <begin position="221"/>
        <end position="265"/>
    </location>
</feature>
<dbReference type="EMBL" id="CAMXCT010003000">
    <property type="protein sequence ID" value="CAI4001763.1"/>
    <property type="molecule type" value="Genomic_DNA"/>
</dbReference>
<reference evidence="2" key="1">
    <citation type="submission" date="2022-10" db="EMBL/GenBank/DDBJ databases">
        <authorList>
            <person name="Chen Y."/>
            <person name="Dougan E. K."/>
            <person name="Chan C."/>
            <person name="Rhodes N."/>
            <person name="Thang M."/>
        </authorList>
    </citation>
    <scope>NUCLEOTIDE SEQUENCE</scope>
</reference>
<dbReference type="Proteomes" id="UP001152797">
    <property type="component" value="Unassembled WGS sequence"/>
</dbReference>